<accession>A0AAN6QNK4</accession>
<reference evidence="2" key="2">
    <citation type="submission" date="2023-05" db="EMBL/GenBank/DDBJ databases">
        <authorList>
            <consortium name="Lawrence Berkeley National Laboratory"/>
            <person name="Steindorff A."/>
            <person name="Hensen N."/>
            <person name="Bonometti L."/>
            <person name="Westerberg I."/>
            <person name="Brannstrom I.O."/>
            <person name="Guillou S."/>
            <person name="Cros-Aarteil S."/>
            <person name="Calhoun S."/>
            <person name="Haridas S."/>
            <person name="Kuo A."/>
            <person name="Mondo S."/>
            <person name="Pangilinan J."/>
            <person name="Riley R."/>
            <person name="Labutti K."/>
            <person name="Andreopoulos B."/>
            <person name="Lipzen A."/>
            <person name="Chen C."/>
            <person name="Yanf M."/>
            <person name="Daum C."/>
            <person name="Ng V."/>
            <person name="Clum A."/>
            <person name="Ohm R."/>
            <person name="Martin F."/>
            <person name="Silar P."/>
            <person name="Natvig D."/>
            <person name="Lalanne C."/>
            <person name="Gautier V."/>
            <person name="Ament-Velasquez S.L."/>
            <person name="Kruys A."/>
            <person name="Hutchinson M.I."/>
            <person name="Powell A.J."/>
            <person name="Barry K."/>
            <person name="Miller A.N."/>
            <person name="Grigoriev I.V."/>
            <person name="Debuchy R."/>
            <person name="Gladieux P."/>
            <person name="Thoren M.H."/>
            <person name="Johannesson H."/>
        </authorList>
    </citation>
    <scope>NUCLEOTIDE SEQUENCE</scope>
    <source>
        <strain evidence="2">CBS 508.74</strain>
    </source>
</reference>
<sequence>MPFHPSLHLPLLFHLLIETPASISFIFFPKAQLLNASPDAILISRNLGGLLLAINLVCLVFLTGGESYNNQLVAKVSLCFATYHVWPAHRAYVRLARGPKGRREEQKVLGGPVVHLVVHLGCLISLFGGGLMGIMS</sequence>
<proteinExistence type="predicted"/>
<dbReference type="RefSeq" id="XP_064667332.1">
    <property type="nucleotide sequence ID" value="XM_064819271.1"/>
</dbReference>
<dbReference type="AlphaFoldDB" id="A0AAN6QNK4"/>
<reference evidence="2" key="1">
    <citation type="journal article" date="2023" name="Mol. Phylogenet. Evol.">
        <title>Genome-scale phylogeny and comparative genomics of the fungal order Sordariales.</title>
        <authorList>
            <person name="Hensen N."/>
            <person name="Bonometti L."/>
            <person name="Westerberg I."/>
            <person name="Brannstrom I.O."/>
            <person name="Guillou S."/>
            <person name="Cros-Aarteil S."/>
            <person name="Calhoun S."/>
            <person name="Haridas S."/>
            <person name="Kuo A."/>
            <person name="Mondo S."/>
            <person name="Pangilinan J."/>
            <person name="Riley R."/>
            <person name="LaButti K."/>
            <person name="Andreopoulos B."/>
            <person name="Lipzen A."/>
            <person name="Chen C."/>
            <person name="Yan M."/>
            <person name="Daum C."/>
            <person name="Ng V."/>
            <person name="Clum A."/>
            <person name="Steindorff A."/>
            <person name="Ohm R.A."/>
            <person name="Martin F."/>
            <person name="Silar P."/>
            <person name="Natvig D.O."/>
            <person name="Lalanne C."/>
            <person name="Gautier V."/>
            <person name="Ament-Velasquez S.L."/>
            <person name="Kruys A."/>
            <person name="Hutchinson M.I."/>
            <person name="Powell A.J."/>
            <person name="Barry K."/>
            <person name="Miller A.N."/>
            <person name="Grigoriev I.V."/>
            <person name="Debuchy R."/>
            <person name="Gladieux P."/>
            <person name="Hiltunen Thoren M."/>
            <person name="Johannesson H."/>
        </authorList>
    </citation>
    <scope>NUCLEOTIDE SEQUENCE</scope>
    <source>
        <strain evidence="2">CBS 508.74</strain>
    </source>
</reference>
<comment type="caution">
    <text evidence="2">The sequence shown here is derived from an EMBL/GenBank/DDBJ whole genome shotgun (WGS) entry which is preliminary data.</text>
</comment>
<feature type="transmembrane region" description="Helical" evidence="1">
    <location>
        <begin position="6"/>
        <end position="28"/>
    </location>
</feature>
<gene>
    <name evidence="2" type="ORF">N656DRAFT_847528</name>
</gene>
<evidence type="ECO:0000256" key="1">
    <source>
        <dbReference type="SAM" id="Phobius"/>
    </source>
</evidence>
<dbReference type="EMBL" id="MU853354">
    <property type="protein sequence ID" value="KAK4109762.1"/>
    <property type="molecule type" value="Genomic_DNA"/>
</dbReference>
<dbReference type="GeneID" id="89943397"/>
<feature type="transmembrane region" description="Helical" evidence="1">
    <location>
        <begin position="40"/>
        <end position="62"/>
    </location>
</feature>
<evidence type="ECO:0000313" key="3">
    <source>
        <dbReference type="Proteomes" id="UP001302812"/>
    </source>
</evidence>
<protein>
    <submittedName>
        <fullName evidence="2">Uncharacterized protein</fullName>
    </submittedName>
</protein>
<keyword evidence="1" id="KW-0472">Membrane</keyword>
<keyword evidence="1" id="KW-1133">Transmembrane helix</keyword>
<name>A0AAN6QNK4_9PEZI</name>
<organism evidence="2 3">
    <name type="scientific">Canariomyces notabilis</name>
    <dbReference type="NCBI Taxonomy" id="2074819"/>
    <lineage>
        <taxon>Eukaryota</taxon>
        <taxon>Fungi</taxon>
        <taxon>Dikarya</taxon>
        <taxon>Ascomycota</taxon>
        <taxon>Pezizomycotina</taxon>
        <taxon>Sordariomycetes</taxon>
        <taxon>Sordariomycetidae</taxon>
        <taxon>Sordariales</taxon>
        <taxon>Chaetomiaceae</taxon>
        <taxon>Canariomyces</taxon>
    </lineage>
</organism>
<feature type="transmembrane region" description="Helical" evidence="1">
    <location>
        <begin position="113"/>
        <end position="135"/>
    </location>
</feature>
<evidence type="ECO:0000313" key="2">
    <source>
        <dbReference type="EMBL" id="KAK4109762.1"/>
    </source>
</evidence>
<keyword evidence="3" id="KW-1185">Reference proteome</keyword>
<keyword evidence="1" id="KW-0812">Transmembrane</keyword>
<dbReference type="Proteomes" id="UP001302812">
    <property type="component" value="Unassembled WGS sequence"/>
</dbReference>